<dbReference type="EMBL" id="NHTK01004939">
    <property type="protein sequence ID" value="PPQ84101.1"/>
    <property type="molecule type" value="Genomic_DNA"/>
</dbReference>
<dbReference type="InParanoid" id="A0A409X057"/>
<feature type="region of interest" description="Disordered" evidence="1">
    <location>
        <begin position="134"/>
        <end position="155"/>
    </location>
</feature>
<feature type="compositionally biased region" description="Basic and acidic residues" evidence="1">
    <location>
        <begin position="83"/>
        <end position="97"/>
    </location>
</feature>
<organism evidence="2 3">
    <name type="scientific">Panaeolus cyanescens</name>
    <dbReference type="NCBI Taxonomy" id="181874"/>
    <lineage>
        <taxon>Eukaryota</taxon>
        <taxon>Fungi</taxon>
        <taxon>Dikarya</taxon>
        <taxon>Basidiomycota</taxon>
        <taxon>Agaricomycotina</taxon>
        <taxon>Agaricomycetes</taxon>
        <taxon>Agaricomycetidae</taxon>
        <taxon>Agaricales</taxon>
        <taxon>Agaricineae</taxon>
        <taxon>Galeropsidaceae</taxon>
        <taxon>Panaeolus</taxon>
    </lineage>
</organism>
<dbReference type="AlphaFoldDB" id="A0A409X057"/>
<comment type="caution">
    <text evidence="2">The sequence shown here is derived from an EMBL/GenBank/DDBJ whole genome shotgun (WGS) entry which is preliminary data.</text>
</comment>
<reference evidence="2 3" key="1">
    <citation type="journal article" date="2018" name="Evol. Lett.">
        <title>Horizontal gene cluster transfer increased hallucinogenic mushroom diversity.</title>
        <authorList>
            <person name="Reynolds H.T."/>
            <person name="Vijayakumar V."/>
            <person name="Gluck-Thaler E."/>
            <person name="Korotkin H.B."/>
            <person name="Matheny P.B."/>
            <person name="Slot J.C."/>
        </authorList>
    </citation>
    <scope>NUCLEOTIDE SEQUENCE [LARGE SCALE GENOMIC DNA]</scope>
    <source>
        <strain evidence="2 3">2629</strain>
    </source>
</reference>
<dbReference type="OrthoDB" id="2994402at2759"/>
<dbReference type="Proteomes" id="UP000284842">
    <property type="component" value="Unassembled WGS sequence"/>
</dbReference>
<feature type="compositionally biased region" description="Basic residues" evidence="1">
    <location>
        <begin position="1"/>
        <end position="10"/>
    </location>
</feature>
<proteinExistence type="predicted"/>
<protein>
    <submittedName>
        <fullName evidence="2">Uncharacterized protein</fullName>
    </submittedName>
</protein>
<gene>
    <name evidence="2" type="ORF">CVT24_002276</name>
</gene>
<name>A0A409X057_9AGAR</name>
<feature type="compositionally biased region" description="Polar residues" evidence="1">
    <location>
        <begin position="45"/>
        <end position="54"/>
    </location>
</feature>
<accession>A0A409X057</accession>
<evidence type="ECO:0000256" key="1">
    <source>
        <dbReference type="SAM" id="MobiDB-lite"/>
    </source>
</evidence>
<sequence length="588" mass="63374">MANQKNKRKTSSSSKKEKSQKSKSSKSQAPIDSPHENSKVLDTVNEVSGANTGSQLGGLGNTDNGTDELCDEELLELEDDPDADKALSVKDSSDEARSAGPFTGTLLDLSTPSPTPKKRKPKVTLKLKELFDSDSSLSLSPEPSRPSKRHKATSVLSEKAPIRLPNIPLLIPQADSDSIRRITVEWDASFDTVVSTIHWAIPCVQVALKPVLSYKLASASAKTPAVTLQSSDDWDGCRDMLKEVMFSKTKRGSAGSKSSDGDLTAPPLAIDLGPSNYIESLRAHNKKLQRKYANGSGSASATVSGAKSGKGIKKKGHQVLLDLDNDEYGLEDNANDDADGCNDVMDEEIKELEQLDRALSQCQRCGPTVFCKIDKAGQHVALTMAQRKAWANALALGKSGVTLRTPPMSGLFSAFHSSAKIGKSNEPASVTPLAHAAAPSPAFPTGPYSGWHPSFPPMPYYFPHTFMGMQSSQAHTASLPPFGPPMPSLPDRNKSVSIQSTATDAMTTPYPGLHFFFGDLAETNLNRPILRSLADEFEKHDIFTLKEVAALSQDSLQNHFGLTLGNAAFVYTQVAAEIKRVDRLNKKK</sequence>
<dbReference type="STRING" id="181874.A0A409X057"/>
<keyword evidence="3" id="KW-1185">Reference proteome</keyword>
<evidence type="ECO:0000313" key="3">
    <source>
        <dbReference type="Proteomes" id="UP000284842"/>
    </source>
</evidence>
<feature type="region of interest" description="Disordered" evidence="1">
    <location>
        <begin position="1"/>
        <end position="122"/>
    </location>
</feature>
<evidence type="ECO:0000313" key="2">
    <source>
        <dbReference type="EMBL" id="PPQ84101.1"/>
    </source>
</evidence>
<feature type="compositionally biased region" description="Acidic residues" evidence="1">
    <location>
        <begin position="65"/>
        <end position="82"/>
    </location>
</feature>